<keyword evidence="2" id="KW-1003">Cell membrane</keyword>
<dbReference type="CDD" id="cd16380">
    <property type="entry name" value="YitT_C"/>
    <property type="match status" value="1"/>
</dbReference>
<comment type="subcellular location">
    <subcellularLocation>
        <location evidence="1">Cell membrane</location>
        <topology evidence="1">Multi-pass membrane protein</topology>
    </subcellularLocation>
</comment>
<keyword evidence="5 6" id="KW-0472">Membrane</keyword>
<dbReference type="EMBL" id="FRCP01000019">
    <property type="protein sequence ID" value="SHM85659.1"/>
    <property type="molecule type" value="Genomic_DNA"/>
</dbReference>
<dbReference type="InterPro" id="IPR019264">
    <property type="entry name" value="DUF2179"/>
</dbReference>
<keyword evidence="9" id="KW-1185">Reference proteome</keyword>
<dbReference type="RefSeq" id="WP_084139356.1">
    <property type="nucleotide sequence ID" value="NZ_FRCP01000019.1"/>
</dbReference>
<feature type="transmembrane region" description="Helical" evidence="6">
    <location>
        <begin position="106"/>
        <end position="124"/>
    </location>
</feature>
<dbReference type="PANTHER" id="PTHR33545">
    <property type="entry name" value="UPF0750 MEMBRANE PROTEIN YITT-RELATED"/>
    <property type="match status" value="1"/>
</dbReference>
<evidence type="ECO:0000259" key="7">
    <source>
        <dbReference type="Pfam" id="PF10035"/>
    </source>
</evidence>
<evidence type="ECO:0000256" key="3">
    <source>
        <dbReference type="ARBA" id="ARBA00022692"/>
    </source>
</evidence>
<feature type="transmembrane region" description="Helical" evidence="6">
    <location>
        <begin position="27"/>
        <end position="48"/>
    </location>
</feature>
<dbReference type="GO" id="GO:0005886">
    <property type="term" value="C:plasma membrane"/>
    <property type="evidence" value="ECO:0007669"/>
    <property type="project" value="UniProtKB-SubCell"/>
</dbReference>
<keyword evidence="3 6" id="KW-0812">Transmembrane</keyword>
<reference evidence="8 9" key="1">
    <citation type="submission" date="2016-11" db="EMBL/GenBank/DDBJ databases">
        <authorList>
            <person name="Jaros S."/>
            <person name="Januszkiewicz K."/>
            <person name="Wedrychowicz H."/>
        </authorList>
    </citation>
    <scope>NUCLEOTIDE SEQUENCE [LARGE SCALE GENOMIC DNA]</scope>
    <source>
        <strain evidence="8 9">DSM 15930</strain>
    </source>
</reference>
<evidence type="ECO:0000256" key="1">
    <source>
        <dbReference type="ARBA" id="ARBA00004651"/>
    </source>
</evidence>
<evidence type="ECO:0000256" key="4">
    <source>
        <dbReference type="ARBA" id="ARBA00022989"/>
    </source>
</evidence>
<dbReference type="AlphaFoldDB" id="A0A1M7M5Z2"/>
<accession>A0A1M7M5Z2</accession>
<dbReference type="Proteomes" id="UP000184038">
    <property type="component" value="Unassembled WGS sequence"/>
</dbReference>
<dbReference type="OrthoDB" id="3180973at2"/>
<feature type="domain" description="DUF2179" evidence="7">
    <location>
        <begin position="248"/>
        <end position="296"/>
    </location>
</feature>
<gene>
    <name evidence="8" type="ORF">SAMN02746066_03617</name>
</gene>
<evidence type="ECO:0000256" key="5">
    <source>
        <dbReference type="ARBA" id="ARBA00023136"/>
    </source>
</evidence>
<dbReference type="InterPro" id="IPR003740">
    <property type="entry name" value="YitT"/>
</dbReference>
<feature type="transmembrane region" description="Helical" evidence="6">
    <location>
        <begin position="80"/>
        <end position="100"/>
    </location>
</feature>
<dbReference type="InterPro" id="IPR015867">
    <property type="entry name" value="N-reg_PII/ATP_PRibTrfase_C"/>
</dbReference>
<evidence type="ECO:0000256" key="6">
    <source>
        <dbReference type="SAM" id="Phobius"/>
    </source>
</evidence>
<dbReference type="PIRSF" id="PIRSF006483">
    <property type="entry name" value="Membrane_protein_YitT"/>
    <property type="match status" value="1"/>
</dbReference>
<evidence type="ECO:0000313" key="8">
    <source>
        <dbReference type="EMBL" id="SHM85659.1"/>
    </source>
</evidence>
<keyword evidence="4 6" id="KW-1133">Transmembrane helix</keyword>
<proteinExistence type="predicted"/>
<dbReference type="Pfam" id="PF02588">
    <property type="entry name" value="YitT_membrane"/>
    <property type="match status" value="1"/>
</dbReference>
<name>A0A1M7M5Z2_9FIRM</name>
<dbReference type="Pfam" id="PF10035">
    <property type="entry name" value="DUF2179"/>
    <property type="match status" value="1"/>
</dbReference>
<dbReference type="PANTHER" id="PTHR33545:SF5">
    <property type="entry name" value="UPF0750 MEMBRANE PROTEIN YITT"/>
    <property type="match status" value="1"/>
</dbReference>
<evidence type="ECO:0000313" key="9">
    <source>
        <dbReference type="Proteomes" id="UP000184038"/>
    </source>
</evidence>
<feature type="transmembrane region" description="Helical" evidence="6">
    <location>
        <begin position="131"/>
        <end position="154"/>
    </location>
</feature>
<evidence type="ECO:0000256" key="2">
    <source>
        <dbReference type="ARBA" id="ARBA00022475"/>
    </source>
</evidence>
<dbReference type="InterPro" id="IPR036259">
    <property type="entry name" value="MFS_trans_sf"/>
</dbReference>
<feature type="transmembrane region" description="Helical" evidence="6">
    <location>
        <begin position="184"/>
        <end position="217"/>
    </location>
</feature>
<dbReference type="InterPro" id="IPR051461">
    <property type="entry name" value="UPF0750_membrane"/>
</dbReference>
<dbReference type="Gene3D" id="3.30.70.120">
    <property type="match status" value="1"/>
</dbReference>
<sequence length="308" mass="33752">MSDSLNKNENQEQIKLVKEKKRKKDVIVSYLIAITGTALLTIGINLFIVPLGLYTGGFIGIGQIIRTLLVDYLGMNFGDFDIAGAIYYILNIPLFVLAYRHLGKGFFVKTIVCVTFQSIFLLVITAPSEPIINDIIGACLIGGIIGGFGVGLTLRAGGSGGGQDILGVYMTKKYDDFSVGKLSIIINAFVFGVCALLFDISIVIYSIIFMAVMSIVIDKCHYQNIKTTALIFTKSPKIRPLITSEIVRGATCWKGEGAFTGEETNIIYTAVSKYEVSRLVKRIKEIDENAFVVIQEDLSIAGNFEKRL</sequence>
<organism evidence="8 9">
    <name type="scientific">Anaerosporobacter mobilis DSM 15930</name>
    <dbReference type="NCBI Taxonomy" id="1120996"/>
    <lineage>
        <taxon>Bacteria</taxon>
        <taxon>Bacillati</taxon>
        <taxon>Bacillota</taxon>
        <taxon>Clostridia</taxon>
        <taxon>Lachnospirales</taxon>
        <taxon>Lachnospiraceae</taxon>
        <taxon>Anaerosporobacter</taxon>
    </lineage>
</organism>
<dbReference type="STRING" id="1120996.SAMN02746066_03617"/>
<protein>
    <submittedName>
        <fullName evidence="8">Uncharacterized membrane-anchored protein YitT, contains DUF161 and DUF2179 domains</fullName>
    </submittedName>
</protein>
<dbReference type="SUPFAM" id="SSF103473">
    <property type="entry name" value="MFS general substrate transporter"/>
    <property type="match status" value="1"/>
</dbReference>